<evidence type="ECO:0000259" key="4">
    <source>
        <dbReference type="PROSITE" id="PS50404"/>
    </source>
</evidence>
<comment type="caution">
    <text evidence="6">The sequence shown here is derived from an EMBL/GenBank/DDBJ whole genome shotgun (WGS) entry which is preliminary data.</text>
</comment>
<organism evidence="6 7">
    <name type="scientific">Antrodiella citrinella</name>
    <dbReference type="NCBI Taxonomy" id="2447956"/>
    <lineage>
        <taxon>Eukaryota</taxon>
        <taxon>Fungi</taxon>
        <taxon>Dikarya</taxon>
        <taxon>Basidiomycota</taxon>
        <taxon>Agaricomycotina</taxon>
        <taxon>Agaricomycetes</taxon>
        <taxon>Polyporales</taxon>
        <taxon>Steccherinaceae</taxon>
        <taxon>Antrodiella</taxon>
    </lineage>
</organism>
<dbReference type="InterPro" id="IPR010987">
    <property type="entry name" value="Glutathione-S-Trfase_C-like"/>
</dbReference>
<dbReference type="InterPro" id="IPR040079">
    <property type="entry name" value="Glutathione_S-Trfase"/>
</dbReference>
<evidence type="ECO:0000256" key="3">
    <source>
        <dbReference type="RuleBase" id="RU003494"/>
    </source>
</evidence>
<dbReference type="GO" id="GO:0016740">
    <property type="term" value="F:transferase activity"/>
    <property type="evidence" value="ECO:0007669"/>
    <property type="project" value="UniProtKB-KW"/>
</dbReference>
<evidence type="ECO:0000259" key="5">
    <source>
        <dbReference type="PROSITE" id="PS50405"/>
    </source>
</evidence>
<dbReference type="PROSITE" id="PS50404">
    <property type="entry name" value="GST_NTER"/>
    <property type="match status" value="1"/>
</dbReference>
<sequence length="235" mass="26778">MAQTHFTLYSNVLAPNGWKVVFVLNELGLSYDTVYINFRVGEHKSPQFLKVNPNGRIPALIDHSNNDYVVWESAAIMMYLVENYDLEKRLTVTNDADRCLLYQWLFFQVSGHGAFFGQSFWTLWTEAERGDTPSVQKCYRAESKRVLGVLEAALSTQEWLVGGKLTIADMSFVPWNVGHMSLLGDDFNFEAEFPVTYKWHSKLIALPSVKAGIEERTRLLSTSPYNTADPTPFHP</sequence>
<dbReference type="InterPro" id="IPR004045">
    <property type="entry name" value="Glutathione_S-Trfase_N"/>
</dbReference>
<comment type="similarity">
    <text evidence="1 3">Belongs to the GST superfamily.</text>
</comment>
<name>A0A4S4N252_9APHY</name>
<dbReference type="SUPFAM" id="SSF47616">
    <property type="entry name" value="GST C-terminal domain-like"/>
    <property type="match status" value="1"/>
</dbReference>
<dbReference type="PANTHER" id="PTHR44051:SF3">
    <property type="entry name" value="TRANSCRIPTIONAL REGULATOR URE2"/>
    <property type="match status" value="1"/>
</dbReference>
<feature type="domain" description="GST C-terminal" evidence="5">
    <location>
        <begin position="94"/>
        <end position="233"/>
    </location>
</feature>
<dbReference type="EMBL" id="SGPM01000106">
    <property type="protein sequence ID" value="THH29820.1"/>
    <property type="molecule type" value="Genomic_DNA"/>
</dbReference>
<dbReference type="Pfam" id="PF00043">
    <property type="entry name" value="GST_C"/>
    <property type="match status" value="1"/>
</dbReference>
<dbReference type="InterPro" id="IPR036282">
    <property type="entry name" value="Glutathione-S-Trfase_C_sf"/>
</dbReference>
<gene>
    <name evidence="6" type="ORF">EUX98_g4371</name>
</gene>
<keyword evidence="7" id="KW-1185">Reference proteome</keyword>
<accession>A0A4S4N252</accession>
<dbReference type="OrthoDB" id="422574at2759"/>
<reference evidence="6 7" key="1">
    <citation type="submission" date="2019-02" db="EMBL/GenBank/DDBJ databases">
        <title>Genome sequencing of the rare red list fungi Antrodiella citrinella (Flaviporus citrinellus).</title>
        <authorList>
            <person name="Buettner E."/>
            <person name="Kellner H."/>
        </authorList>
    </citation>
    <scope>NUCLEOTIDE SEQUENCE [LARGE SCALE GENOMIC DNA]</scope>
    <source>
        <strain evidence="6 7">DSM 108506</strain>
    </source>
</reference>
<dbReference type="SFLD" id="SFLDG00358">
    <property type="entry name" value="Main_(cytGST)"/>
    <property type="match status" value="1"/>
</dbReference>
<dbReference type="Pfam" id="PF02798">
    <property type="entry name" value="GST_N"/>
    <property type="match status" value="1"/>
</dbReference>
<dbReference type="SFLD" id="SFLDS00019">
    <property type="entry name" value="Glutathione_Transferase_(cytos"/>
    <property type="match status" value="1"/>
</dbReference>
<proteinExistence type="inferred from homology"/>
<evidence type="ECO:0000313" key="6">
    <source>
        <dbReference type="EMBL" id="THH29820.1"/>
    </source>
</evidence>
<dbReference type="PROSITE" id="PS50405">
    <property type="entry name" value="GST_CTER"/>
    <property type="match status" value="1"/>
</dbReference>
<dbReference type="SFLD" id="SFLDG01151">
    <property type="entry name" value="Main.2:_Nu-like"/>
    <property type="match status" value="1"/>
</dbReference>
<dbReference type="Gene3D" id="1.20.1050.130">
    <property type="match status" value="1"/>
</dbReference>
<evidence type="ECO:0000313" key="7">
    <source>
        <dbReference type="Proteomes" id="UP000308730"/>
    </source>
</evidence>
<evidence type="ECO:0008006" key="8">
    <source>
        <dbReference type="Google" id="ProtNLM"/>
    </source>
</evidence>
<evidence type="ECO:0000256" key="1">
    <source>
        <dbReference type="ARBA" id="ARBA00007409"/>
    </source>
</evidence>
<dbReference type="AlphaFoldDB" id="A0A4S4N252"/>
<dbReference type="InterPro" id="IPR004046">
    <property type="entry name" value="GST_C"/>
</dbReference>
<protein>
    <recommendedName>
        <fullName evidence="8">Glutathione transferase</fullName>
    </recommendedName>
</protein>
<feature type="domain" description="GST N-terminal" evidence="4">
    <location>
        <begin position="4"/>
        <end position="88"/>
    </location>
</feature>
<keyword evidence="2" id="KW-0808">Transferase</keyword>
<evidence type="ECO:0000256" key="2">
    <source>
        <dbReference type="ARBA" id="ARBA00022679"/>
    </source>
</evidence>
<dbReference type="FunFam" id="3.40.30.10:FF:000039">
    <property type="entry name" value="Glutathione S-transferase domain"/>
    <property type="match status" value="1"/>
</dbReference>
<dbReference type="InterPro" id="IPR036249">
    <property type="entry name" value="Thioredoxin-like_sf"/>
</dbReference>
<dbReference type="PANTHER" id="PTHR44051">
    <property type="entry name" value="GLUTATHIONE S-TRANSFERASE-RELATED"/>
    <property type="match status" value="1"/>
</dbReference>
<dbReference type="SUPFAM" id="SSF52833">
    <property type="entry name" value="Thioredoxin-like"/>
    <property type="match status" value="1"/>
</dbReference>
<dbReference type="CDD" id="cd03048">
    <property type="entry name" value="GST_N_Ure2p_like"/>
    <property type="match status" value="1"/>
</dbReference>
<dbReference type="Proteomes" id="UP000308730">
    <property type="component" value="Unassembled WGS sequence"/>
</dbReference>